<evidence type="ECO:0000256" key="2">
    <source>
        <dbReference type="SAM" id="SignalP"/>
    </source>
</evidence>
<reference evidence="3 4" key="1">
    <citation type="submission" date="2016-07" db="EMBL/GenBank/DDBJ databases">
        <title>Draft genome of the white-rot fungus Obba rivulosa 3A-2.</title>
        <authorList>
            <consortium name="DOE Joint Genome Institute"/>
            <person name="Miettinen O."/>
            <person name="Riley R."/>
            <person name="Acob R."/>
            <person name="Barry K."/>
            <person name="Cullen D."/>
            <person name="De Vries R."/>
            <person name="Hainaut M."/>
            <person name="Hatakka A."/>
            <person name="Henrissat B."/>
            <person name="Hilden K."/>
            <person name="Kuo R."/>
            <person name="Labutti K."/>
            <person name="Lipzen A."/>
            <person name="Makela M.R."/>
            <person name="Sandor L."/>
            <person name="Spatafora J.W."/>
            <person name="Grigoriev I.V."/>
            <person name="Hibbett D.S."/>
        </authorList>
    </citation>
    <scope>NUCLEOTIDE SEQUENCE [LARGE SCALE GENOMIC DNA]</scope>
    <source>
        <strain evidence="3 4">3A-2</strain>
    </source>
</reference>
<feature type="signal peptide" evidence="2">
    <location>
        <begin position="1"/>
        <end position="23"/>
    </location>
</feature>
<keyword evidence="2" id="KW-0732">Signal</keyword>
<proteinExistence type="predicted"/>
<evidence type="ECO:0000313" key="4">
    <source>
        <dbReference type="Proteomes" id="UP000250043"/>
    </source>
</evidence>
<dbReference type="PANTHER" id="PTHR31956">
    <property type="entry name" value="NON-SPECIFIC PHOSPHOLIPASE C4-RELATED"/>
    <property type="match status" value="1"/>
</dbReference>
<dbReference type="InterPro" id="IPR007312">
    <property type="entry name" value="Phosphoesterase"/>
</dbReference>
<evidence type="ECO:0008006" key="5">
    <source>
        <dbReference type="Google" id="ProtNLM"/>
    </source>
</evidence>
<keyword evidence="4" id="KW-1185">Reference proteome</keyword>
<protein>
    <recommendedName>
        <fullName evidence="5">Acid phosphatase</fullName>
    </recommendedName>
</protein>
<accession>A0A8E2AYN6</accession>
<sequence length="465" mass="50200">MAQLARCALLAGSALSLATPAFAALAQSFQPPTLTPESVSTNYTGPSNNTLQNTPLVPGKAFDRFIQIWFENTDYATAASSPVFQNITKQGILLSQYYAMTHPSEPNYIAVVGGDFFGQPSDDFRAIPQNISTVVDLLEDKNISWASYQESMPYDGCTLFNYTSFDYLTDNGTYTYYVRKHNPLIIFDSVSNVTDRALRIRNFNDFAVDLNASAMPQWSFITPNLVDDGHDTTIDFISDWITFWLMPLLEDDRFNNNRTIILLTFDETETYTINNQIYTLILGGGVPKDLIGTTDDTFYTHYSALSTVQANWRLGSLGRGDTNTTLNNVFEFVANATGWKNNGISGNSSAIPLLNLTGNIPGPLNGEFYVPFTAPNTSAVGAGGGPVFVAAGLNTSLTAAIVPAPVNLTASGGDTPWAANPGYDYPNGTKTFTNPPSQSSTSGSGKLVAPALAGLFAAFAMACML</sequence>
<dbReference type="PANTHER" id="PTHR31956:SF8">
    <property type="entry name" value="ACID PHOSPHATASE PHOA (AFU_ORTHOLOGUE AFUA_1G03570)"/>
    <property type="match status" value="1"/>
</dbReference>
<dbReference type="EMBL" id="KV722403">
    <property type="protein sequence ID" value="OCH90497.1"/>
    <property type="molecule type" value="Genomic_DNA"/>
</dbReference>
<gene>
    <name evidence="3" type="ORF">OBBRIDRAFT_596317</name>
</gene>
<evidence type="ECO:0000313" key="3">
    <source>
        <dbReference type="EMBL" id="OCH90497.1"/>
    </source>
</evidence>
<organism evidence="3 4">
    <name type="scientific">Obba rivulosa</name>
    <dbReference type="NCBI Taxonomy" id="1052685"/>
    <lineage>
        <taxon>Eukaryota</taxon>
        <taxon>Fungi</taxon>
        <taxon>Dikarya</taxon>
        <taxon>Basidiomycota</taxon>
        <taxon>Agaricomycotina</taxon>
        <taxon>Agaricomycetes</taxon>
        <taxon>Polyporales</taxon>
        <taxon>Gelatoporiaceae</taxon>
        <taxon>Obba</taxon>
    </lineage>
</organism>
<evidence type="ECO:0000256" key="1">
    <source>
        <dbReference type="ARBA" id="ARBA00022801"/>
    </source>
</evidence>
<dbReference type="OrthoDB" id="5135119at2759"/>
<dbReference type="Proteomes" id="UP000250043">
    <property type="component" value="Unassembled WGS sequence"/>
</dbReference>
<dbReference type="GO" id="GO:0016788">
    <property type="term" value="F:hydrolase activity, acting on ester bonds"/>
    <property type="evidence" value="ECO:0007669"/>
    <property type="project" value="InterPro"/>
</dbReference>
<feature type="chain" id="PRO_5034981301" description="Acid phosphatase" evidence="2">
    <location>
        <begin position="24"/>
        <end position="465"/>
    </location>
</feature>
<dbReference type="AlphaFoldDB" id="A0A8E2AYN6"/>
<dbReference type="InterPro" id="IPR017850">
    <property type="entry name" value="Alkaline_phosphatase_core_sf"/>
</dbReference>
<dbReference type="GO" id="GO:0009395">
    <property type="term" value="P:phospholipid catabolic process"/>
    <property type="evidence" value="ECO:0007669"/>
    <property type="project" value="TreeGrafter"/>
</dbReference>
<name>A0A8E2AYN6_9APHY</name>
<dbReference type="Gene3D" id="3.40.720.10">
    <property type="entry name" value="Alkaline Phosphatase, subunit A"/>
    <property type="match status" value="1"/>
</dbReference>
<dbReference type="Pfam" id="PF04185">
    <property type="entry name" value="Phosphoesterase"/>
    <property type="match status" value="1"/>
</dbReference>
<keyword evidence="1" id="KW-0378">Hydrolase</keyword>